<accession>A0ABV7C0F1</accession>
<gene>
    <name evidence="1" type="ORF">ACFOD3_23190</name>
</gene>
<proteinExistence type="predicted"/>
<dbReference type="RefSeq" id="WP_216839011.1">
    <property type="nucleotide sequence ID" value="NZ_JAFNJS010000008.1"/>
</dbReference>
<evidence type="ECO:0000313" key="1">
    <source>
        <dbReference type="EMBL" id="MFC3002824.1"/>
    </source>
</evidence>
<keyword evidence="2" id="KW-1185">Reference proteome</keyword>
<name>A0ABV7C0F1_9PROT</name>
<evidence type="ECO:0000313" key="2">
    <source>
        <dbReference type="Proteomes" id="UP001595420"/>
    </source>
</evidence>
<protein>
    <submittedName>
        <fullName evidence="1">Uncharacterized protein</fullName>
    </submittedName>
</protein>
<sequence length="320" mass="35462">MEIRRALAQFVRDRPILWHALHPVYEWGRQHILDSRIRSLGARVIPSEAAGQTLLAESMARGGALGVGKIGGLEAEAAGFFLGPRQQGLPYPARLRHQMFLNVGLFPADDASLDRFCKALTEAVGQLDIMGLMGYSGEAQVVKRYAPNAKLIKLKALDPWYFDNPWSAHLAGKRVTVVSPFATTIERQYRRRAEIWPGRDVLPAFDLRTIEMPLSPGLVAPSDASWEARLERMIAAVEREAYDVLLIGAGGISILMAAHAKRRGAVGFHMGGPTQVLFGIRGRRWDKEKFFRDSATPAWVRPSGAEAPPTVTQIERGAYW</sequence>
<dbReference type="EMBL" id="JBHRSB010000008">
    <property type="protein sequence ID" value="MFC3002824.1"/>
    <property type="molecule type" value="Genomic_DNA"/>
</dbReference>
<organism evidence="1 2">
    <name type="scientific">Falsiroseomonas tokyonensis</name>
    <dbReference type="NCBI Taxonomy" id="430521"/>
    <lineage>
        <taxon>Bacteria</taxon>
        <taxon>Pseudomonadati</taxon>
        <taxon>Pseudomonadota</taxon>
        <taxon>Alphaproteobacteria</taxon>
        <taxon>Acetobacterales</taxon>
        <taxon>Roseomonadaceae</taxon>
        <taxon>Falsiroseomonas</taxon>
    </lineage>
</organism>
<comment type="caution">
    <text evidence="1">The sequence shown here is derived from an EMBL/GenBank/DDBJ whole genome shotgun (WGS) entry which is preliminary data.</text>
</comment>
<dbReference type="Proteomes" id="UP001595420">
    <property type="component" value="Unassembled WGS sequence"/>
</dbReference>
<reference evidence="2" key="1">
    <citation type="journal article" date="2019" name="Int. J. Syst. Evol. Microbiol.">
        <title>The Global Catalogue of Microorganisms (GCM) 10K type strain sequencing project: providing services to taxonomists for standard genome sequencing and annotation.</title>
        <authorList>
            <consortium name="The Broad Institute Genomics Platform"/>
            <consortium name="The Broad Institute Genome Sequencing Center for Infectious Disease"/>
            <person name="Wu L."/>
            <person name="Ma J."/>
        </authorList>
    </citation>
    <scope>NUCLEOTIDE SEQUENCE [LARGE SCALE GENOMIC DNA]</scope>
    <source>
        <strain evidence="2">CGMCC 1.16855</strain>
    </source>
</reference>